<accession>A0A4P7UCF7</accession>
<evidence type="ECO:0000313" key="4">
    <source>
        <dbReference type="Proteomes" id="UP000297025"/>
    </source>
</evidence>
<evidence type="ECO:0000256" key="1">
    <source>
        <dbReference type="SAM" id="Phobius"/>
    </source>
</evidence>
<keyword evidence="5" id="KW-1185">Reference proteome</keyword>
<dbReference type="Proteomes" id="UP000630594">
    <property type="component" value="Unassembled WGS sequence"/>
</dbReference>
<organism evidence="3 4">
    <name type="scientific">Nocardioides daphniae</name>
    <dbReference type="NCBI Taxonomy" id="402297"/>
    <lineage>
        <taxon>Bacteria</taxon>
        <taxon>Bacillati</taxon>
        <taxon>Actinomycetota</taxon>
        <taxon>Actinomycetes</taxon>
        <taxon>Propionibacteriales</taxon>
        <taxon>Nocardioidaceae</taxon>
        <taxon>Nocardioides</taxon>
    </lineage>
</organism>
<feature type="transmembrane region" description="Helical" evidence="1">
    <location>
        <begin position="7"/>
        <end position="26"/>
    </location>
</feature>
<gene>
    <name evidence="3" type="ORF">E2C04_12740</name>
    <name evidence="2" type="ORF">GCM10007231_29250</name>
</gene>
<dbReference type="RefSeq" id="WP_135832873.1">
    <property type="nucleotide sequence ID" value="NZ_BMCK01000005.1"/>
</dbReference>
<dbReference type="KEGG" id="ndp:E2C04_12740"/>
<reference evidence="5" key="3">
    <citation type="journal article" date="2019" name="Int. J. Syst. Evol. Microbiol.">
        <title>The Global Catalogue of Microorganisms (GCM) 10K type strain sequencing project: providing services to taxonomists for standard genome sequencing and annotation.</title>
        <authorList>
            <consortium name="The Broad Institute Genomics Platform"/>
            <consortium name="The Broad Institute Genome Sequencing Center for Infectious Disease"/>
            <person name="Wu L."/>
            <person name="Ma J."/>
        </authorList>
    </citation>
    <scope>NUCLEOTIDE SEQUENCE [LARGE SCALE GENOMIC DNA]</scope>
    <source>
        <strain evidence="5">CCM 7403</strain>
    </source>
</reference>
<reference evidence="2" key="2">
    <citation type="journal article" date="2014" name="Int. J. Syst. Evol. Microbiol.">
        <title>Complete genome of a new Firmicutes species belonging to the dominant human colonic microbiota ('Ruminococcus bicirculans') reveals two chromosomes and a selective capacity to utilize plant glucans.</title>
        <authorList>
            <consortium name="NISC Comparative Sequencing Program"/>
            <person name="Wegmann U."/>
            <person name="Louis P."/>
            <person name="Goesmann A."/>
            <person name="Henrissat B."/>
            <person name="Duncan S.H."/>
            <person name="Flint H.J."/>
        </authorList>
    </citation>
    <scope>NUCLEOTIDE SEQUENCE</scope>
    <source>
        <strain evidence="2">CCM 7403</strain>
    </source>
</reference>
<reference evidence="3 4" key="1">
    <citation type="journal article" date="2008" name="Int. J. Syst. Evol. Microbiol.">
        <title>Nocardioides daphniae sp. nov., isolated from Daphnia cucullata (Crustacea: Cladocera).</title>
        <authorList>
            <person name="Toth E.M."/>
            <person name="Keki Z."/>
            <person name="Homonnay Z.G."/>
            <person name="Borsodi A.K."/>
            <person name="Marialigeti K."/>
            <person name="Schumann P."/>
        </authorList>
    </citation>
    <scope>NUCLEOTIDE SEQUENCE [LARGE SCALE GENOMIC DNA]</scope>
    <source>
        <strain evidence="3 4">JCM 16608</strain>
    </source>
</reference>
<evidence type="ECO:0000313" key="5">
    <source>
        <dbReference type="Proteomes" id="UP000630594"/>
    </source>
</evidence>
<reference evidence="3" key="4">
    <citation type="submission" date="2019-03" db="EMBL/GenBank/DDBJ databases">
        <authorList>
            <person name="Huang Y."/>
        </authorList>
    </citation>
    <scope>NUCLEOTIDE SEQUENCE</scope>
    <source>
        <strain evidence="3">JCM 16608</strain>
    </source>
</reference>
<protein>
    <submittedName>
        <fullName evidence="3">Uncharacterized protein</fullName>
    </submittedName>
</protein>
<keyword evidence="1" id="KW-0812">Transmembrane</keyword>
<dbReference type="AlphaFoldDB" id="A0A4P7UCF7"/>
<evidence type="ECO:0000313" key="3">
    <source>
        <dbReference type="EMBL" id="QCC77830.1"/>
    </source>
</evidence>
<dbReference type="EMBL" id="CP038462">
    <property type="protein sequence ID" value="QCC77830.1"/>
    <property type="molecule type" value="Genomic_DNA"/>
</dbReference>
<keyword evidence="1" id="KW-0472">Membrane</keyword>
<feature type="transmembrane region" description="Helical" evidence="1">
    <location>
        <begin position="32"/>
        <end position="52"/>
    </location>
</feature>
<dbReference type="EMBL" id="BMCK01000005">
    <property type="protein sequence ID" value="GGD27899.1"/>
    <property type="molecule type" value="Genomic_DNA"/>
</dbReference>
<keyword evidence="1" id="KW-1133">Transmembrane helix</keyword>
<name>A0A4P7UCF7_9ACTN</name>
<dbReference type="Proteomes" id="UP000297025">
    <property type="component" value="Chromosome"/>
</dbReference>
<proteinExistence type="predicted"/>
<evidence type="ECO:0000313" key="2">
    <source>
        <dbReference type="EMBL" id="GGD27899.1"/>
    </source>
</evidence>
<sequence>MSDQVQWVHVAMAAAVVVLVMMASAGASWLALAGWSGAAVLLAIWTVLVLRVRSREAGRGRHGS</sequence>
<reference evidence="2" key="5">
    <citation type="submission" date="2024-05" db="EMBL/GenBank/DDBJ databases">
        <authorList>
            <person name="Sun Q."/>
            <person name="Sedlacek I."/>
        </authorList>
    </citation>
    <scope>NUCLEOTIDE SEQUENCE</scope>
    <source>
        <strain evidence="2">CCM 7403</strain>
    </source>
</reference>